<reference evidence="2 3" key="1">
    <citation type="submission" date="2018-06" db="EMBL/GenBank/DDBJ databases">
        <title>Isolation of heavy metals resistant Paenibacillus silvae NC2 from Gold-Copper mine in ZiJin, China.</title>
        <authorList>
            <person name="Xu J."/>
            <person name="Mazhar H.S."/>
            <person name="Rensing C."/>
        </authorList>
    </citation>
    <scope>NUCLEOTIDE SEQUENCE [LARGE SCALE GENOMIC DNA]</scope>
    <source>
        <strain evidence="2 3">NC2</strain>
    </source>
</reference>
<protein>
    <recommendedName>
        <fullName evidence="1">Peptidase C39-like domain-containing protein</fullName>
    </recommendedName>
</protein>
<sequence length="203" mass="23856">MISNIVLWLVILWFVFRYYSIPKKDRMYSTIVPASYLISSPNRTEIQKNVECAAFSSAFVLRHFGMESEGDQLYPTYPRKLLDGTVYPKAITVFFKRLGYSCTYLHGNINTLRQHISRGVPVILFIRVHADRRFLHFVPVVGYDETHFYLAESLDFKRNCEEPLYNRKISVSELESLWKPWLPFSRRSYIVIEPKLNSLDKSA</sequence>
<comment type="caution">
    <text evidence="2">The sequence shown here is derived from an EMBL/GenBank/DDBJ whole genome shotgun (WGS) entry which is preliminary data.</text>
</comment>
<accession>A0A2W6N917</accession>
<proteinExistence type="predicted"/>
<organism evidence="2 3">
    <name type="scientific">Paenibacillus silvae</name>
    <dbReference type="NCBI Taxonomy" id="1325358"/>
    <lineage>
        <taxon>Bacteria</taxon>
        <taxon>Bacillati</taxon>
        <taxon>Bacillota</taxon>
        <taxon>Bacilli</taxon>
        <taxon>Bacillales</taxon>
        <taxon>Paenibacillaceae</taxon>
        <taxon>Paenibacillus</taxon>
    </lineage>
</organism>
<evidence type="ECO:0000313" key="2">
    <source>
        <dbReference type="EMBL" id="PZT52442.1"/>
    </source>
</evidence>
<evidence type="ECO:0000313" key="3">
    <source>
        <dbReference type="Proteomes" id="UP000249204"/>
    </source>
</evidence>
<dbReference type="InterPro" id="IPR039564">
    <property type="entry name" value="Peptidase_C39-like"/>
</dbReference>
<dbReference type="Pfam" id="PF13529">
    <property type="entry name" value="Peptidase_C39_2"/>
    <property type="match status" value="1"/>
</dbReference>
<dbReference type="AlphaFoldDB" id="A0A2W6N917"/>
<dbReference type="EMBL" id="QKWW01000098">
    <property type="protein sequence ID" value="PZT52442.1"/>
    <property type="molecule type" value="Genomic_DNA"/>
</dbReference>
<dbReference type="RefSeq" id="WP_111273320.1">
    <property type="nucleotide sequence ID" value="NZ_QKWW01000098.1"/>
</dbReference>
<name>A0A2W6N917_9BACL</name>
<dbReference type="Gene3D" id="3.90.70.10">
    <property type="entry name" value="Cysteine proteinases"/>
    <property type="match status" value="1"/>
</dbReference>
<feature type="domain" description="Peptidase C39-like" evidence="1">
    <location>
        <begin position="52"/>
        <end position="151"/>
    </location>
</feature>
<dbReference type="Proteomes" id="UP000249204">
    <property type="component" value="Unassembled WGS sequence"/>
</dbReference>
<gene>
    <name evidence="2" type="ORF">DN757_27340</name>
</gene>
<evidence type="ECO:0000259" key="1">
    <source>
        <dbReference type="Pfam" id="PF13529"/>
    </source>
</evidence>